<accession>W7J3V2</accession>
<sequence length="443" mass="53620">MNVVIYIFSFLTLYNICSSYVSNAFKIKYSPSFATFRVWKNNTRRISKLYNNLDKVNNDLKKKDIIKKWTENYHLRIILSSYFSDHLQKAVFNVKEKLSQYPQFIVAGPIPQKTIRKRFTFLRSPHVDKDSREQFEIKQYSCKLDIFLNSSVPIKNSEFVNFLSVKLPRFVGFEYYFEENYKGLSKEEVQKLKKKKYVSKYYTNLYNAQEKKKYVDLLLDNSKYMNVKLPRNFFELYKFPLEILKHYYKNVYYNYFSKYFSITKLYVCIIINSDNLYTGHAFDEENEVIKLKSLSPLKINDNEKYEKENEYNIRKKIYEEIDETKNYFEFLVSPFELLRALEFLDAIILNIKFDYTEHKLIFKLTDEDGDTSETFVKIVVDYYSQIYKLEKYSFQSNNYNYFSLQSEILSFYLEYLIKSNDQYITFYINEYINDTTCILKMLL</sequence>
<dbReference type="AlphaFoldDB" id="W7J3V2"/>
<gene>
    <name evidence="6" type="ORF">C923_05730</name>
</gene>
<comment type="similarity">
    <text evidence="1">Belongs to the universal ribosomal protein uS10 family.</text>
</comment>
<dbReference type="Pfam" id="PF00338">
    <property type="entry name" value="Ribosomal_S10"/>
    <property type="match status" value="1"/>
</dbReference>
<evidence type="ECO:0000256" key="2">
    <source>
        <dbReference type="ARBA" id="ARBA00022980"/>
    </source>
</evidence>
<protein>
    <recommendedName>
        <fullName evidence="5">Small ribosomal subunit protein uS10 domain-containing protein</fullName>
    </recommendedName>
</protein>
<dbReference type="SMART" id="SM01403">
    <property type="entry name" value="Ribosomal_S10"/>
    <property type="match status" value="1"/>
</dbReference>
<dbReference type="OrthoDB" id="366214at2759"/>
<feature type="domain" description="Small ribosomal subunit protein uS10" evidence="5">
    <location>
        <begin position="76"/>
        <end position="176"/>
    </location>
</feature>
<dbReference type="InterPro" id="IPR001848">
    <property type="entry name" value="Ribosomal_uS10"/>
</dbReference>
<dbReference type="InterPro" id="IPR036838">
    <property type="entry name" value="Ribosomal_uS10_dom_sf"/>
</dbReference>
<name>W7J3V2_PLAFA</name>
<proteinExistence type="inferred from homology"/>
<dbReference type="EMBL" id="KE124756">
    <property type="protein sequence ID" value="EWC73577.1"/>
    <property type="molecule type" value="Genomic_DNA"/>
</dbReference>
<feature type="signal peptide" evidence="4">
    <location>
        <begin position="1"/>
        <end position="19"/>
    </location>
</feature>
<dbReference type="HAMAP" id="MF_00508">
    <property type="entry name" value="Ribosomal_uS10"/>
    <property type="match status" value="1"/>
</dbReference>
<dbReference type="GO" id="GO:0005840">
    <property type="term" value="C:ribosome"/>
    <property type="evidence" value="ECO:0007669"/>
    <property type="project" value="UniProtKB-KW"/>
</dbReference>
<dbReference type="GO" id="GO:1990904">
    <property type="term" value="C:ribonucleoprotein complex"/>
    <property type="evidence" value="ECO:0007669"/>
    <property type="project" value="UniProtKB-KW"/>
</dbReference>
<dbReference type="GO" id="GO:0006412">
    <property type="term" value="P:translation"/>
    <property type="evidence" value="ECO:0007669"/>
    <property type="project" value="InterPro"/>
</dbReference>
<reference evidence="6 7" key="1">
    <citation type="submission" date="2013-02" db="EMBL/GenBank/DDBJ databases">
        <title>The Genome Sequence of Plasmodium falciparum UGT5.1.</title>
        <authorList>
            <consortium name="The Broad Institute Genome Sequencing Platform"/>
            <consortium name="The Broad Institute Genome Sequencing Center for Infectious Disease"/>
            <person name="Neafsey D."/>
            <person name="Cheeseman I."/>
            <person name="Volkman S."/>
            <person name="Adams J."/>
            <person name="Walker B."/>
            <person name="Young S.K."/>
            <person name="Zeng Q."/>
            <person name="Gargeya S."/>
            <person name="Fitzgerald M."/>
            <person name="Haas B."/>
            <person name="Abouelleil A."/>
            <person name="Alvarado L."/>
            <person name="Arachchi H.M."/>
            <person name="Berlin A.M."/>
            <person name="Chapman S.B."/>
            <person name="Dewar J."/>
            <person name="Goldberg J."/>
            <person name="Griggs A."/>
            <person name="Gujja S."/>
            <person name="Hansen M."/>
            <person name="Howarth C."/>
            <person name="Imamovic A."/>
            <person name="Larimer J."/>
            <person name="McCowan C."/>
            <person name="Murphy C."/>
            <person name="Neiman D."/>
            <person name="Pearson M."/>
            <person name="Priest M."/>
            <person name="Roberts A."/>
            <person name="Saif S."/>
            <person name="Shea T."/>
            <person name="Sisk P."/>
            <person name="Sykes S."/>
            <person name="Wortman J."/>
            <person name="Nusbaum C."/>
            <person name="Birren B."/>
        </authorList>
    </citation>
    <scope>NUCLEOTIDE SEQUENCE [LARGE SCALE GENOMIC DNA]</scope>
    <source>
        <strain evidence="6 7">UGT5.1</strain>
    </source>
</reference>
<keyword evidence="2" id="KW-0689">Ribosomal protein</keyword>
<evidence type="ECO:0000256" key="3">
    <source>
        <dbReference type="ARBA" id="ARBA00023274"/>
    </source>
</evidence>
<dbReference type="GO" id="GO:0003735">
    <property type="term" value="F:structural constituent of ribosome"/>
    <property type="evidence" value="ECO:0007669"/>
    <property type="project" value="InterPro"/>
</dbReference>
<keyword evidence="3" id="KW-0687">Ribonucleoprotein</keyword>
<organism evidence="6 7">
    <name type="scientific">Plasmodium falciparum UGT5.1</name>
    <dbReference type="NCBI Taxonomy" id="1237627"/>
    <lineage>
        <taxon>Eukaryota</taxon>
        <taxon>Sar</taxon>
        <taxon>Alveolata</taxon>
        <taxon>Apicomplexa</taxon>
        <taxon>Aconoidasida</taxon>
        <taxon>Haemosporida</taxon>
        <taxon>Plasmodiidae</taxon>
        <taxon>Plasmodium</taxon>
        <taxon>Plasmodium (Laverania)</taxon>
    </lineage>
</organism>
<evidence type="ECO:0000256" key="4">
    <source>
        <dbReference type="SAM" id="SignalP"/>
    </source>
</evidence>
<dbReference type="Gene3D" id="3.30.70.600">
    <property type="entry name" value="Ribosomal protein S10 domain"/>
    <property type="match status" value="1"/>
</dbReference>
<dbReference type="SUPFAM" id="SSF54999">
    <property type="entry name" value="Ribosomal protein S10"/>
    <property type="match status" value="1"/>
</dbReference>
<evidence type="ECO:0000313" key="7">
    <source>
        <dbReference type="Proteomes" id="UP000030697"/>
    </source>
</evidence>
<evidence type="ECO:0000256" key="1">
    <source>
        <dbReference type="ARBA" id="ARBA00007102"/>
    </source>
</evidence>
<evidence type="ECO:0000313" key="6">
    <source>
        <dbReference type="EMBL" id="EWC73577.1"/>
    </source>
</evidence>
<dbReference type="Proteomes" id="UP000030697">
    <property type="component" value="Unassembled WGS sequence"/>
</dbReference>
<evidence type="ECO:0000259" key="5">
    <source>
        <dbReference type="SMART" id="SM01403"/>
    </source>
</evidence>
<dbReference type="InterPro" id="IPR027486">
    <property type="entry name" value="Ribosomal_uS10_dom"/>
</dbReference>
<feature type="chain" id="PRO_5004894237" description="Small ribosomal subunit protein uS10 domain-containing protein" evidence="4">
    <location>
        <begin position="20"/>
        <end position="443"/>
    </location>
</feature>
<dbReference type="PANTHER" id="PTHR11700">
    <property type="entry name" value="30S RIBOSOMAL PROTEIN S10 FAMILY MEMBER"/>
    <property type="match status" value="1"/>
</dbReference>
<keyword evidence="4" id="KW-0732">Signal</keyword>